<feature type="domain" description="PseI/NeuA/B-like" evidence="1">
    <location>
        <begin position="40"/>
        <end position="262"/>
    </location>
</feature>
<dbReference type="OrthoDB" id="9781701at2"/>
<dbReference type="GO" id="GO:0047444">
    <property type="term" value="F:N-acylneuraminate-9-phosphate synthase activity"/>
    <property type="evidence" value="ECO:0007669"/>
    <property type="project" value="TreeGrafter"/>
</dbReference>
<dbReference type="InterPro" id="IPR051690">
    <property type="entry name" value="PseI-like"/>
</dbReference>
<evidence type="ECO:0000313" key="2">
    <source>
        <dbReference type="EMBL" id="QAZ67387.1"/>
    </source>
</evidence>
<dbReference type="KEGG" id="dcb:C3Y92_09190"/>
<name>A0A4P6HJU7_9BACT</name>
<evidence type="ECO:0000259" key="1">
    <source>
        <dbReference type="Pfam" id="PF03102"/>
    </source>
</evidence>
<dbReference type="PANTHER" id="PTHR42966">
    <property type="entry name" value="N-ACETYLNEURAMINATE SYNTHASE"/>
    <property type="match status" value="1"/>
</dbReference>
<sequence>MPHARIRIDAAHEIGPDRTFVIAEVGSNHGRDLGKALESVDAAARCGVDAVKFQSIDLNALYYAPADNVRALHAHIDFEERWHGELKAACQRRGVLFVSTPTYLRAVDVLESVDVALYKLASAQVGVFPQLVARVAALGKPTLMSAGLVTPGGLEASVDAFRRAGNDDYAILHCNAIYPTPPDRTYLARMELLRALYGCPVGFSDHTQGIAVALAAVARGAAVIEKHFTLSRGLDTPDAFFSLEPSELASLVAGIRDVEAACAPCRARLAIETEESDFKESIRYRLVLRVAKAAGQAFAPGDFDYKRHSEGVDCVEEGLVLARMQARGPLDAGELLRWEMVEGKA</sequence>
<dbReference type="AlphaFoldDB" id="A0A4P6HJU7"/>
<dbReference type="InterPro" id="IPR013132">
    <property type="entry name" value="PseI/NeuA/B-like_N"/>
</dbReference>
<proteinExistence type="predicted"/>
<dbReference type="GO" id="GO:0016051">
    <property type="term" value="P:carbohydrate biosynthetic process"/>
    <property type="evidence" value="ECO:0007669"/>
    <property type="project" value="InterPro"/>
</dbReference>
<dbReference type="Pfam" id="PF03102">
    <property type="entry name" value="NeuB"/>
    <property type="match status" value="1"/>
</dbReference>
<reference evidence="2 3" key="1">
    <citation type="submission" date="2018-02" db="EMBL/GenBank/DDBJ databases">
        <title>Genome sequence of Desulfovibrio carbinolicus DSM 3852.</title>
        <authorList>
            <person name="Wilbanks E."/>
            <person name="Skennerton C.T."/>
            <person name="Orphan V.J."/>
        </authorList>
    </citation>
    <scope>NUCLEOTIDE SEQUENCE [LARGE SCALE GENOMIC DNA]</scope>
    <source>
        <strain evidence="2 3">DSM 3852</strain>
    </source>
</reference>
<dbReference type="RefSeq" id="WP_129351921.1">
    <property type="nucleotide sequence ID" value="NZ_CP026538.1"/>
</dbReference>
<evidence type="ECO:0000313" key="3">
    <source>
        <dbReference type="Proteomes" id="UP000293296"/>
    </source>
</evidence>
<dbReference type="SUPFAM" id="SSF51569">
    <property type="entry name" value="Aldolase"/>
    <property type="match status" value="1"/>
</dbReference>
<keyword evidence="3" id="KW-1185">Reference proteome</keyword>
<dbReference type="PANTHER" id="PTHR42966:SF1">
    <property type="entry name" value="SIALIC ACID SYNTHASE"/>
    <property type="match status" value="1"/>
</dbReference>
<dbReference type="Proteomes" id="UP000293296">
    <property type="component" value="Chromosome"/>
</dbReference>
<dbReference type="EMBL" id="CP026538">
    <property type="protein sequence ID" value="QAZ67387.1"/>
    <property type="molecule type" value="Genomic_DNA"/>
</dbReference>
<dbReference type="InterPro" id="IPR013785">
    <property type="entry name" value="Aldolase_TIM"/>
</dbReference>
<organism evidence="2 3">
    <name type="scientific">Solidesulfovibrio carbinolicus</name>
    <dbReference type="NCBI Taxonomy" id="296842"/>
    <lineage>
        <taxon>Bacteria</taxon>
        <taxon>Pseudomonadati</taxon>
        <taxon>Thermodesulfobacteriota</taxon>
        <taxon>Desulfovibrionia</taxon>
        <taxon>Desulfovibrionales</taxon>
        <taxon>Desulfovibrionaceae</taxon>
        <taxon>Solidesulfovibrio</taxon>
    </lineage>
</organism>
<dbReference type="Gene3D" id="3.20.20.70">
    <property type="entry name" value="Aldolase class I"/>
    <property type="match status" value="1"/>
</dbReference>
<protein>
    <submittedName>
        <fullName evidence="2">NeuB family protein</fullName>
    </submittedName>
</protein>
<gene>
    <name evidence="2" type="ORF">C3Y92_09190</name>
</gene>
<accession>A0A4P6HJU7</accession>